<evidence type="ECO:0000256" key="2">
    <source>
        <dbReference type="ARBA" id="ARBA00022692"/>
    </source>
</evidence>
<keyword evidence="8" id="KW-1185">Reference proteome</keyword>
<feature type="transmembrane region" description="Helical" evidence="5">
    <location>
        <begin position="349"/>
        <end position="373"/>
    </location>
</feature>
<organism evidence="7 8">
    <name type="scientific">Phialocephala subalpina</name>
    <dbReference type="NCBI Taxonomy" id="576137"/>
    <lineage>
        <taxon>Eukaryota</taxon>
        <taxon>Fungi</taxon>
        <taxon>Dikarya</taxon>
        <taxon>Ascomycota</taxon>
        <taxon>Pezizomycotina</taxon>
        <taxon>Leotiomycetes</taxon>
        <taxon>Helotiales</taxon>
        <taxon>Mollisiaceae</taxon>
        <taxon>Phialocephala</taxon>
        <taxon>Phialocephala fortinii species complex</taxon>
    </lineage>
</organism>
<dbReference type="AlphaFoldDB" id="A0A1L7WY60"/>
<feature type="transmembrane region" description="Helical" evidence="5">
    <location>
        <begin position="405"/>
        <end position="430"/>
    </location>
</feature>
<feature type="transmembrane region" description="Helical" evidence="5">
    <location>
        <begin position="124"/>
        <end position="148"/>
    </location>
</feature>
<dbReference type="GO" id="GO:0022857">
    <property type="term" value="F:transmembrane transporter activity"/>
    <property type="evidence" value="ECO:0007669"/>
    <property type="project" value="InterPro"/>
</dbReference>
<dbReference type="PANTHER" id="PTHR42718:SF41">
    <property type="entry name" value="MFS TRANSPORTER OF UNKOWN SPECIFICITY (AFU_ORTHOLOGUE AFUA_5G09940)-RELATED"/>
    <property type="match status" value="1"/>
</dbReference>
<dbReference type="Pfam" id="PF07690">
    <property type="entry name" value="MFS_1"/>
    <property type="match status" value="1"/>
</dbReference>
<evidence type="ECO:0000256" key="4">
    <source>
        <dbReference type="ARBA" id="ARBA00023136"/>
    </source>
</evidence>
<feature type="transmembrane region" description="Helical" evidence="5">
    <location>
        <begin position="483"/>
        <end position="502"/>
    </location>
</feature>
<feature type="transmembrane region" description="Helical" evidence="5">
    <location>
        <begin position="380"/>
        <end position="399"/>
    </location>
</feature>
<dbReference type="PROSITE" id="PS50850">
    <property type="entry name" value="MFS"/>
    <property type="match status" value="1"/>
</dbReference>
<dbReference type="OrthoDB" id="440755at2759"/>
<sequence length="523" mass="56902">MAETPSSTDTISTLTPDLEKTTSLVDDVIDSQKYRNVPLPVFTTPQDTLTKSRKIAISTFLILCNSVIFLSFGSCMGGGFAVGRSFHVYDPTTTAWIAASYPLTQGAFVLISGRIGAIYGHKNILFLGAAWWILWTVVNGFCTSSIISFSIARAMSGIGAAFVMPNVVAEIGITFPPGKMRNLSFGFFGFGAPVGGTIGCLLIGIYIEWVEWRWFFFTTAILGTVLFGALWFVLPPETAVDKEGDVDWFGAFLGLAALILFNFVWNQAPAVGWSTSYEIALLPVSILLFAAFGLWEHKFAKSPIMPLDIWTAPSFFALVLVVLFSVMSYGIALWYMVAWQQIIRHWSAFHFAIGLLPHAIFGGLAAPVAAWLVPRVAAQWILAFGALVVLLSSVLLVTMPTQGLYWAQIFPATILMALCPDFMFTAAQIVTTNSVRRHEQGIAGSLISLLQLYGASIGLGFAGTVEANTNKHGEDPLAGYRGALYFVIGLAAAALVIDMLFVRVPKDEREGWQHEEDAIVKVG</sequence>
<dbReference type="InterPro" id="IPR011701">
    <property type="entry name" value="MFS"/>
</dbReference>
<feature type="transmembrane region" description="Helical" evidence="5">
    <location>
        <begin position="213"/>
        <end position="234"/>
    </location>
</feature>
<feature type="transmembrane region" description="Helical" evidence="5">
    <location>
        <begin position="277"/>
        <end position="295"/>
    </location>
</feature>
<evidence type="ECO:0000313" key="7">
    <source>
        <dbReference type="EMBL" id="CZR57698.1"/>
    </source>
</evidence>
<dbReference type="Proteomes" id="UP000184330">
    <property type="component" value="Unassembled WGS sequence"/>
</dbReference>
<dbReference type="SUPFAM" id="SSF103473">
    <property type="entry name" value="MFS general substrate transporter"/>
    <property type="match status" value="1"/>
</dbReference>
<feature type="domain" description="Major facilitator superfamily (MFS) profile" evidence="6">
    <location>
        <begin position="51"/>
        <end position="506"/>
    </location>
</feature>
<evidence type="ECO:0000256" key="3">
    <source>
        <dbReference type="ARBA" id="ARBA00022989"/>
    </source>
</evidence>
<comment type="subcellular location">
    <subcellularLocation>
        <location evidence="1">Membrane</location>
        <topology evidence="1">Multi-pass membrane protein</topology>
    </subcellularLocation>
</comment>
<proteinExistence type="predicted"/>
<protein>
    <submittedName>
        <fullName evidence="7">Related to aminotriazole resistance protein</fullName>
    </submittedName>
</protein>
<evidence type="ECO:0000259" key="6">
    <source>
        <dbReference type="PROSITE" id="PS50850"/>
    </source>
</evidence>
<evidence type="ECO:0000313" key="8">
    <source>
        <dbReference type="Proteomes" id="UP000184330"/>
    </source>
</evidence>
<dbReference type="Gene3D" id="1.20.1250.20">
    <property type="entry name" value="MFS general substrate transporter like domains"/>
    <property type="match status" value="2"/>
</dbReference>
<dbReference type="InterPro" id="IPR036259">
    <property type="entry name" value="MFS_trans_sf"/>
</dbReference>
<dbReference type="EMBL" id="FJOG01000010">
    <property type="protein sequence ID" value="CZR57698.1"/>
    <property type="molecule type" value="Genomic_DNA"/>
</dbReference>
<gene>
    <name evidence="7" type="ORF">PAC_07587</name>
</gene>
<dbReference type="InterPro" id="IPR020846">
    <property type="entry name" value="MFS_dom"/>
</dbReference>
<name>A0A1L7WY60_9HELO</name>
<feature type="transmembrane region" description="Helical" evidence="5">
    <location>
        <begin position="442"/>
        <end position="463"/>
    </location>
</feature>
<dbReference type="PANTHER" id="PTHR42718">
    <property type="entry name" value="MAJOR FACILITATOR SUPERFAMILY MULTIDRUG TRANSPORTER MFSC"/>
    <property type="match status" value="1"/>
</dbReference>
<feature type="transmembrane region" description="Helical" evidence="5">
    <location>
        <begin position="60"/>
        <end position="82"/>
    </location>
</feature>
<feature type="transmembrane region" description="Helical" evidence="5">
    <location>
        <begin position="185"/>
        <end position="207"/>
    </location>
</feature>
<feature type="transmembrane region" description="Helical" evidence="5">
    <location>
        <begin position="246"/>
        <end position="265"/>
    </location>
</feature>
<keyword evidence="2 5" id="KW-0812">Transmembrane</keyword>
<keyword evidence="3 5" id="KW-1133">Transmembrane helix</keyword>
<feature type="transmembrane region" description="Helical" evidence="5">
    <location>
        <begin position="315"/>
        <end position="337"/>
    </location>
</feature>
<dbReference type="GO" id="GO:0016020">
    <property type="term" value="C:membrane"/>
    <property type="evidence" value="ECO:0007669"/>
    <property type="project" value="UniProtKB-SubCell"/>
</dbReference>
<evidence type="ECO:0000256" key="5">
    <source>
        <dbReference type="SAM" id="Phobius"/>
    </source>
</evidence>
<feature type="transmembrane region" description="Helical" evidence="5">
    <location>
        <begin position="94"/>
        <end position="112"/>
    </location>
</feature>
<evidence type="ECO:0000256" key="1">
    <source>
        <dbReference type="ARBA" id="ARBA00004141"/>
    </source>
</evidence>
<reference evidence="7 8" key="1">
    <citation type="submission" date="2016-03" db="EMBL/GenBank/DDBJ databases">
        <authorList>
            <person name="Ploux O."/>
        </authorList>
    </citation>
    <scope>NUCLEOTIDE SEQUENCE [LARGE SCALE GENOMIC DNA]</scope>
    <source>
        <strain evidence="7 8">UAMH 11012</strain>
    </source>
</reference>
<keyword evidence="4 5" id="KW-0472">Membrane</keyword>
<accession>A0A1L7WY60</accession>